<dbReference type="RefSeq" id="WP_084225184.1">
    <property type="nucleotide sequence ID" value="NZ_CADFGF010000001.1"/>
</dbReference>
<feature type="compositionally biased region" description="Low complexity" evidence="1">
    <location>
        <begin position="467"/>
        <end position="484"/>
    </location>
</feature>
<name>A0A8T6Z813_9BURK</name>
<keyword evidence="2" id="KW-0472">Membrane</keyword>
<keyword evidence="2" id="KW-1133">Transmembrane helix</keyword>
<evidence type="ECO:0000256" key="1">
    <source>
        <dbReference type="SAM" id="MobiDB-lite"/>
    </source>
</evidence>
<dbReference type="EMBL" id="JTDB02000002">
    <property type="protein sequence ID" value="NLP61277.1"/>
    <property type="molecule type" value="Genomic_DNA"/>
</dbReference>
<feature type="compositionally biased region" description="Pro residues" evidence="1">
    <location>
        <begin position="77"/>
        <end position="88"/>
    </location>
</feature>
<gene>
    <name evidence="3" type="ORF">NH14_008925</name>
</gene>
<evidence type="ECO:0000313" key="4">
    <source>
        <dbReference type="Proteomes" id="UP000030460"/>
    </source>
</evidence>
<comment type="caution">
    <text evidence="3">The sequence shown here is derived from an EMBL/GenBank/DDBJ whole genome shotgun (WGS) entry which is preliminary data.</text>
</comment>
<evidence type="ECO:0000313" key="3">
    <source>
        <dbReference type="EMBL" id="NLP61277.1"/>
    </source>
</evidence>
<feature type="transmembrane region" description="Helical" evidence="2">
    <location>
        <begin position="21"/>
        <end position="42"/>
    </location>
</feature>
<dbReference type="OrthoDB" id="8526020at2"/>
<reference evidence="3" key="2">
    <citation type="submission" date="2020-04" db="EMBL/GenBank/DDBJ databases">
        <authorList>
            <person name="Alexandrino P."/>
            <person name="Mendonca T."/>
            <person name="Guaman L."/>
            <person name="Cherix J."/>
            <person name="Lozano-Sakalauskas G."/>
            <person name="Fujita A."/>
            <person name="Filho E.R."/>
            <person name="Long P."/>
            <person name="Padilla G."/>
            <person name="Taciro M.K."/>
            <person name="Gomez J.G."/>
            <person name="Silva L.F."/>
            <person name="Torres M."/>
        </authorList>
    </citation>
    <scope>NUCLEOTIDE SEQUENCE</scope>
    <source>
        <strain evidence="3">LMG 19450</strain>
    </source>
</reference>
<evidence type="ECO:0000256" key="2">
    <source>
        <dbReference type="SAM" id="Phobius"/>
    </source>
</evidence>
<protein>
    <submittedName>
        <fullName evidence="3">DUF3108 domain-containing protein</fullName>
    </submittedName>
</protein>
<accession>A0A8T6Z813</accession>
<dbReference type="Pfam" id="PF11306">
    <property type="entry name" value="DUF3108"/>
    <property type="match status" value="1"/>
</dbReference>
<organism evidence="3 4">
    <name type="scientific">Paraburkholderia sacchari</name>
    <dbReference type="NCBI Taxonomy" id="159450"/>
    <lineage>
        <taxon>Bacteria</taxon>
        <taxon>Pseudomonadati</taxon>
        <taxon>Pseudomonadota</taxon>
        <taxon>Betaproteobacteria</taxon>
        <taxon>Burkholderiales</taxon>
        <taxon>Burkholderiaceae</taxon>
        <taxon>Paraburkholderia</taxon>
    </lineage>
</organism>
<feature type="compositionally biased region" description="Low complexity" evidence="1">
    <location>
        <begin position="408"/>
        <end position="457"/>
    </location>
</feature>
<proteinExistence type="predicted"/>
<dbReference type="Proteomes" id="UP000030460">
    <property type="component" value="Unassembled WGS sequence"/>
</dbReference>
<dbReference type="AlphaFoldDB" id="A0A8T6Z813"/>
<reference evidence="3" key="1">
    <citation type="journal article" date="2015" name="Genome Announc.">
        <title>Draft Genome Sequence of the Polyhydroxyalkanoate-Producing Bacterium Burkholderia sacchari LMG 19450 Isolated from Brazilian Sugarcane Plantation Soil.</title>
        <authorList>
            <person name="Alexandrino P.M."/>
            <person name="Mendonca T.T."/>
            <person name="Guaman Bautista L.P."/>
            <person name="Cherix J."/>
            <person name="Lozano-Sakalauskas G.C."/>
            <person name="Fujita A."/>
            <person name="Ramos Filho E."/>
            <person name="Long P."/>
            <person name="Padilla G."/>
            <person name="Taciro M.K."/>
            <person name="Gomez J.G."/>
            <person name="Silva L.F."/>
        </authorList>
    </citation>
    <scope>NUCLEOTIDE SEQUENCE</scope>
    <source>
        <strain evidence="3">LMG 19450</strain>
    </source>
</reference>
<feature type="region of interest" description="Disordered" evidence="1">
    <location>
        <begin position="71"/>
        <end position="172"/>
    </location>
</feature>
<feature type="compositionally biased region" description="Low complexity" evidence="1">
    <location>
        <begin position="94"/>
        <end position="156"/>
    </location>
</feature>
<sequence length="484" mass="50646">MSTSTANRQIDRPAPPRRSRAWRWAAAFVAVSALHWVAVQWFERHHGAPPPLAPARVPVQVTLLKTERIAQQARPATPAPAQPKPAAPARPKRATSPPHTLHAITPPAPHPRTAAAPEAPQAASSPATESAAESAANAASGAAAANGNGSNPAAQAEQASPGEASPGVKFSVPPSGDLQYDTFFNGARNQPGTIHWKSDGKRYEIVVAVPLPFVGTFSWTSRGHVDAFGLAPEQYIEKRGNRLDNFTIFNREEKQIVFTRTPNSLALPDGAQDRFSMVMQLASLVRGAPDAYKPGVTREFYVADNNSGEAWPIATIGDETVSTDHGVVTARHFMRLPRHEGDKRRIDVWLAPALGWLPVRLVQTEPNGTQIELLWRGALSVPPANGAISGAASGPANTTTDDTKQNMPTSAATSPAATEEAAPATPNGGTPGAASPSAAPALTPSSPAAQQSTQPAAPSTPPPAAPPATQDTTPLPAADAPMHP</sequence>
<dbReference type="InterPro" id="IPR021457">
    <property type="entry name" value="DUF3108"/>
</dbReference>
<keyword evidence="4" id="KW-1185">Reference proteome</keyword>
<keyword evidence="2" id="KW-0812">Transmembrane</keyword>
<feature type="region of interest" description="Disordered" evidence="1">
    <location>
        <begin position="386"/>
        <end position="484"/>
    </location>
</feature>